<accession>A0A1Y2SKJ7</accession>
<sequence>MLTYIVTGAASGIGFAVCQKLVAAGYHVIAIDINQDGLNRLAEQSPEYIRPFQLDMVDEKTMINALIPLVKECQLQGIVISHGRADDNDIDQNAIWDAVLATNLSATQRLLSHVVPDILSGGRVVIISSILGRMGTKRNTAYCTSKHALLGLTKSLALDLAERQITVNAVLPAWVNTPMLVKGLEPQAKLIGCSALALLRRTEKRIPLGRLVSPEDVANTVMFFISPEAAMITAQGLTIDGGERGGA</sequence>
<proteinExistence type="inferred from homology"/>
<keyword evidence="2" id="KW-0560">Oxidoreductase</keyword>
<dbReference type="OrthoDB" id="9804774at2"/>
<organism evidence="3 4">
    <name type="scientific">Xenorhabdus beddingii</name>
    <dbReference type="NCBI Taxonomy" id="40578"/>
    <lineage>
        <taxon>Bacteria</taxon>
        <taxon>Pseudomonadati</taxon>
        <taxon>Pseudomonadota</taxon>
        <taxon>Gammaproteobacteria</taxon>
        <taxon>Enterobacterales</taxon>
        <taxon>Morganellaceae</taxon>
        <taxon>Xenorhabdus</taxon>
    </lineage>
</organism>
<name>A0A1Y2SKJ7_9GAMM</name>
<dbReference type="SUPFAM" id="SSF51735">
    <property type="entry name" value="NAD(P)-binding Rossmann-fold domains"/>
    <property type="match status" value="1"/>
</dbReference>
<comment type="caution">
    <text evidence="3">The sequence shown here is derived from an EMBL/GenBank/DDBJ whole genome shotgun (WGS) entry which is preliminary data.</text>
</comment>
<dbReference type="CDD" id="cd05233">
    <property type="entry name" value="SDR_c"/>
    <property type="match status" value="1"/>
</dbReference>
<dbReference type="RefSeq" id="WP_086113423.1">
    <property type="nucleotide sequence ID" value="NZ_CAWNHF010000127.1"/>
</dbReference>
<dbReference type="PRINTS" id="PR00081">
    <property type="entry name" value="GDHRDH"/>
</dbReference>
<keyword evidence="4" id="KW-1185">Reference proteome</keyword>
<dbReference type="PANTHER" id="PTHR43477">
    <property type="entry name" value="DIHYDROANTICAPSIN 7-DEHYDROGENASE"/>
    <property type="match status" value="1"/>
</dbReference>
<dbReference type="PROSITE" id="PS00061">
    <property type="entry name" value="ADH_SHORT"/>
    <property type="match status" value="1"/>
</dbReference>
<dbReference type="Pfam" id="PF13561">
    <property type="entry name" value="adh_short_C2"/>
    <property type="match status" value="1"/>
</dbReference>
<reference evidence="3 4" key="1">
    <citation type="submission" date="2017-01" db="EMBL/GenBank/DDBJ databases">
        <title>Deconstructing symbiosis and pathogenesis requirements using a combined genomic-metabolomic approach.</title>
        <authorList>
            <person name="Tobias N.J."/>
            <person name="Wolff H."/>
            <person name="Djahanschiri B."/>
            <person name="Ebersberger I."/>
            <person name="Bode H.B."/>
        </authorList>
    </citation>
    <scope>NUCLEOTIDE SEQUENCE [LARGE SCALE GENOMIC DNA]</scope>
    <source>
        <strain evidence="3 4">DSM 4764</strain>
    </source>
</reference>
<dbReference type="EMBL" id="MUBK01000023">
    <property type="protein sequence ID" value="OTA19020.1"/>
    <property type="molecule type" value="Genomic_DNA"/>
</dbReference>
<dbReference type="InterPro" id="IPR051122">
    <property type="entry name" value="SDR_DHRS6-like"/>
</dbReference>
<evidence type="ECO:0000256" key="2">
    <source>
        <dbReference type="ARBA" id="ARBA00023002"/>
    </source>
</evidence>
<evidence type="ECO:0000256" key="1">
    <source>
        <dbReference type="ARBA" id="ARBA00006484"/>
    </source>
</evidence>
<comment type="similarity">
    <text evidence="1">Belongs to the short-chain dehydrogenases/reductases (SDR) family.</text>
</comment>
<dbReference type="Gene3D" id="3.40.50.720">
    <property type="entry name" value="NAD(P)-binding Rossmann-like Domain"/>
    <property type="match status" value="1"/>
</dbReference>
<protein>
    <submittedName>
        <fullName evidence="3">3-ketoacyl-ACP reductase</fullName>
    </submittedName>
</protein>
<evidence type="ECO:0000313" key="4">
    <source>
        <dbReference type="Proteomes" id="UP000194204"/>
    </source>
</evidence>
<dbReference type="InterPro" id="IPR002347">
    <property type="entry name" value="SDR_fam"/>
</dbReference>
<gene>
    <name evidence="3" type="ORF">Xbed_02715</name>
</gene>
<dbReference type="STRING" id="40578.Xbed_02715"/>
<dbReference type="InterPro" id="IPR036291">
    <property type="entry name" value="NAD(P)-bd_dom_sf"/>
</dbReference>
<dbReference type="InterPro" id="IPR020904">
    <property type="entry name" value="Sc_DH/Rdtase_CS"/>
</dbReference>
<dbReference type="PANTHER" id="PTHR43477:SF1">
    <property type="entry name" value="DIHYDROANTICAPSIN 7-DEHYDROGENASE"/>
    <property type="match status" value="1"/>
</dbReference>
<dbReference type="PRINTS" id="PR00080">
    <property type="entry name" value="SDRFAMILY"/>
</dbReference>
<dbReference type="AlphaFoldDB" id="A0A1Y2SKJ7"/>
<dbReference type="Proteomes" id="UP000194204">
    <property type="component" value="Unassembled WGS sequence"/>
</dbReference>
<dbReference type="GO" id="GO:0016491">
    <property type="term" value="F:oxidoreductase activity"/>
    <property type="evidence" value="ECO:0007669"/>
    <property type="project" value="UniProtKB-KW"/>
</dbReference>
<evidence type="ECO:0000313" key="3">
    <source>
        <dbReference type="EMBL" id="OTA19020.1"/>
    </source>
</evidence>